<comment type="subcellular location">
    <subcellularLocation>
        <location evidence="1 6">Cell membrane</location>
        <topology evidence="1 6">Multi-pass membrane protein</topology>
    </subcellularLocation>
</comment>
<keyword evidence="4 6" id="KW-1133">Transmembrane helix</keyword>
<feature type="transmembrane region" description="Helical" evidence="6">
    <location>
        <begin position="81"/>
        <end position="103"/>
    </location>
</feature>
<evidence type="ECO:0000256" key="2">
    <source>
        <dbReference type="ARBA" id="ARBA00022475"/>
    </source>
</evidence>
<comment type="similarity">
    <text evidence="6">Belongs to the TVP38/TMEM64 family.</text>
</comment>
<keyword evidence="2 6" id="KW-1003">Cell membrane</keyword>
<evidence type="ECO:0000256" key="5">
    <source>
        <dbReference type="ARBA" id="ARBA00023136"/>
    </source>
</evidence>
<proteinExistence type="inferred from homology"/>
<feature type="domain" description="VTT" evidence="7">
    <location>
        <begin position="62"/>
        <end position="179"/>
    </location>
</feature>
<dbReference type="Pfam" id="PF09335">
    <property type="entry name" value="VTT_dom"/>
    <property type="match status" value="1"/>
</dbReference>
<dbReference type="PANTHER" id="PTHR12677">
    <property type="entry name" value="GOLGI APPARATUS MEMBRANE PROTEIN TVP38-RELATED"/>
    <property type="match status" value="1"/>
</dbReference>
<evidence type="ECO:0000313" key="8">
    <source>
        <dbReference type="EMBL" id="MBO7743226.1"/>
    </source>
</evidence>
<evidence type="ECO:0000313" key="9">
    <source>
        <dbReference type="Proteomes" id="UP000670947"/>
    </source>
</evidence>
<keyword evidence="5 6" id="KW-0472">Membrane</keyword>
<protein>
    <recommendedName>
        <fullName evidence="6">TVP38/TMEM64 family membrane protein</fullName>
    </recommendedName>
</protein>
<accession>A0ABS3W4J1</accession>
<dbReference type="PANTHER" id="PTHR12677:SF59">
    <property type="entry name" value="GOLGI APPARATUS MEMBRANE PROTEIN TVP38-RELATED"/>
    <property type="match status" value="1"/>
</dbReference>
<gene>
    <name evidence="8" type="ORF">I8J29_03400</name>
</gene>
<sequence>MERSPNGVATAWKRWLPIPAYLALLAAVWANRAALLAWMQSGDASPALMLLLVTGLAFVPVIPFSVVIGTMGFLYGALPGALISLTGAWLAALVMYGLFRYALHGRARRLLGKHRATERWTALVERYPFRSIVAARLLPVVPQQAVNVYAAALPIPFAVYAGASLLGKMPAMLVFAFIGGQLAGDRKSLIAAVCVYAAFLLAVYAGNRIWARLGTRGGGD</sequence>
<dbReference type="RefSeq" id="WP_208846277.1">
    <property type="nucleotide sequence ID" value="NZ_JAGGDJ010000002.1"/>
</dbReference>
<evidence type="ECO:0000256" key="1">
    <source>
        <dbReference type="ARBA" id="ARBA00004651"/>
    </source>
</evidence>
<keyword evidence="9" id="KW-1185">Reference proteome</keyword>
<keyword evidence="3 6" id="KW-0812">Transmembrane</keyword>
<organism evidence="8 9">
    <name type="scientific">Paenibacillus artemisiicola</name>
    <dbReference type="NCBI Taxonomy" id="1172618"/>
    <lineage>
        <taxon>Bacteria</taxon>
        <taxon>Bacillati</taxon>
        <taxon>Bacillota</taxon>
        <taxon>Bacilli</taxon>
        <taxon>Bacillales</taxon>
        <taxon>Paenibacillaceae</taxon>
        <taxon>Paenibacillus</taxon>
    </lineage>
</organism>
<dbReference type="Proteomes" id="UP000670947">
    <property type="component" value="Unassembled WGS sequence"/>
</dbReference>
<evidence type="ECO:0000256" key="4">
    <source>
        <dbReference type="ARBA" id="ARBA00022989"/>
    </source>
</evidence>
<reference evidence="8 9" key="1">
    <citation type="submission" date="2021-03" db="EMBL/GenBank/DDBJ databases">
        <title>Paenibacillus artemisicola MWE-103 whole genome sequence.</title>
        <authorList>
            <person name="Ham Y.J."/>
        </authorList>
    </citation>
    <scope>NUCLEOTIDE SEQUENCE [LARGE SCALE GENOMIC DNA]</scope>
    <source>
        <strain evidence="8 9">MWE-103</strain>
    </source>
</reference>
<evidence type="ECO:0000259" key="7">
    <source>
        <dbReference type="Pfam" id="PF09335"/>
    </source>
</evidence>
<evidence type="ECO:0000256" key="3">
    <source>
        <dbReference type="ARBA" id="ARBA00022692"/>
    </source>
</evidence>
<feature type="transmembrane region" description="Helical" evidence="6">
    <location>
        <begin position="50"/>
        <end position="75"/>
    </location>
</feature>
<feature type="transmembrane region" description="Helical" evidence="6">
    <location>
        <begin position="20"/>
        <end position="38"/>
    </location>
</feature>
<name>A0ABS3W4J1_9BACL</name>
<dbReference type="InterPro" id="IPR015414">
    <property type="entry name" value="TMEM64"/>
</dbReference>
<dbReference type="InterPro" id="IPR032816">
    <property type="entry name" value="VTT_dom"/>
</dbReference>
<feature type="transmembrane region" description="Helical" evidence="6">
    <location>
        <begin position="189"/>
        <end position="206"/>
    </location>
</feature>
<comment type="caution">
    <text evidence="8">The sequence shown here is derived from an EMBL/GenBank/DDBJ whole genome shotgun (WGS) entry which is preliminary data.</text>
</comment>
<evidence type="ECO:0000256" key="6">
    <source>
        <dbReference type="RuleBase" id="RU366058"/>
    </source>
</evidence>
<dbReference type="EMBL" id="JAGGDJ010000002">
    <property type="protein sequence ID" value="MBO7743226.1"/>
    <property type="molecule type" value="Genomic_DNA"/>
</dbReference>
<feature type="transmembrane region" description="Helical" evidence="6">
    <location>
        <begin position="157"/>
        <end position="183"/>
    </location>
</feature>